<evidence type="ECO:0000313" key="1">
    <source>
        <dbReference type="EMBL" id="JAH25981.1"/>
    </source>
</evidence>
<sequence length="24" mass="2704">MDLLLCVERGGICLHAEILQKTFT</sequence>
<name>A0A0E9RA07_ANGAN</name>
<dbReference type="EMBL" id="GBXM01082596">
    <property type="protein sequence ID" value="JAH25981.1"/>
    <property type="molecule type" value="Transcribed_RNA"/>
</dbReference>
<reference evidence="1" key="1">
    <citation type="submission" date="2014-11" db="EMBL/GenBank/DDBJ databases">
        <authorList>
            <person name="Amaro Gonzalez C."/>
        </authorList>
    </citation>
    <scope>NUCLEOTIDE SEQUENCE</scope>
</reference>
<accession>A0A0E9RA07</accession>
<dbReference type="AlphaFoldDB" id="A0A0E9RA07"/>
<reference evidence="1" key="2">
    <citation type="journal article" date="2015" name="Fish Shellfish Immunol.">
        <title>Early steps in the European eel (Anguilla anguilla)-Vibrio vulnificus interaction in the gills: Role of the RtxA13 toxin.</title>
        <authorList>
            <person name="Callol A."/>
            <person name="Pajuelo D."/>
            <person name="Ebbesson L."/>
            <person name="Teles M."/>
            <person name="MacKenzie S."/>
            <person name="Amaro C."/>
        </authorList>
    </citation>
    <scope>NUCLEOTIDE SEQUENCE</scope>
</reference>
<proteinExistence type="predicted"/>
<organism evidence="1">
    <name type="scientific">Anguilla anguilla</name>
    <name type="common">European freshwater eel</name>
    <name type="synonym">Muraena anguilla</name>
    <dbReference type="NCBI Taxonomy" id="7936"/>
    <lineage>
        <taxon>Eukaryota</taxon>
        <taxon>Metazoa</taxon>
        <taxon>Chordata</taxon>
        <taxon>Craniata</taxon>
        <taxon>Vertebrata</taxon>
        <taxon>Euteleostomi</taxon>
        <taxon>Actinopterygii</taxon>
        <taxon>Neopterygii</taxon>
        <taxon>Teleostei</taxon>
        <taxon>Anguilliformes</taxon>
        <taxon>Anguillidae</taxon>
        <taxon>Anguilla</taxon>
    </lineage>
</organism>
<protein>
    <submittedName>
        <fullName evidence="1">Uncharacterized protein</fullName>
    </submittedName>
</protein>